<keyword evidence="1" id="KW-1133">Transmembrane helix</keyword>
<proteinExistence type="predicted"/>
<dbReference type="Proteomes" id="UP001215280">
    <property type="component" value="Unassembled WGS sequence"/>
</dbReference>
<organism evidence="2 3">
    <name type="scientific">Mycena maculata</name>
    <dbReference type="NCBI Taxonomy" id="230809"/>
    <lineage>
        <taxon>Eukaryota</taxon>
        <taxon>Fungi</taxon>
        <taxon>Dikarya</taxon>
        <taxon>Basidiomycota</taxon>
        <taxon>Agaricomycotina</taxon>
        <taxon>Agaricomycetes</taxon>
        <taxon>Agaricomycetidae</taxon>
        <taxon>Agaricales</taxon>
        <taxon>Marasmiineae</taxon>
        <taxon>Mycenaceae</taxon>
        <taxon>Mycena</taxon>
    </lineage>
</organism>
<comment type="caution">
    <text evidence="2">The sequence shown here is derived from an EMBL/GenBank/DDBJ whole genome shotgun (WGS) entry which is preliminary data.</text>
</comment>
<evidence type="ECO:0008006" key="4">
    <source>
        <dbReference type="Google" id="ProtNLM"/>
    </source>
</evidence>
<evidence type="ECO:0000313" key="2">
    <source>
        <dbReference type="EMBL" id="KAJ7742163.1"/>
    </source>
</evidence>
<protein>
    <recommendedName>
        <fullName evidence="4">Transmembrane protein</fullName>
    </recommendedName>
</protein>
<keyword evidence="3" id="KW-1185">Reference proteome</keyword>
<reference evidence="2" key="1">
    <citation type="submission" date="2023-03" db="EMBL/GenBank/DDBJ databases">
        <title>Massive genome expansion in bonnet fungi (Mycena s.s.) driven by repeated elements and novel gene families across ecological guilds.</title>
        <authorList>
            <consortium name="Lawrence Berkeley National Laboratory"/>
            <person name="Harder C.B."/>
            <person name="Miyauchi S."/>
            <person name="Viragh M."/>
            <person name="Kuo A."/>
            <person name="Thoen E."/>
            <person name="Andreopoulos B."/>
            <person name="Lu D."/>
            <person name="Skrede I."/>
            <person name="Drula E."/>
            <person name="Henrissat B."/>
            <person name="Morin E."/>
            <person name="Kohler A."/>
            <person name="Barry K."/>
            <person name="LaButti K."/>
            <person name="Morin E."/>
            <person name="Salamov A."/>
            <person name="Lipzen A."/>
            <person name="Mereny Z."/>
            <person name="Hegedus B."/>
            <person name="Baldrian P."/>
            <person name="Stursova M."/>
            <person name="Weitz H."/>
            <person name="Taylor A."/>
            <person name="Grigoriev I.V."/>
            <person name="Nagy L.G."/>
            <person name="Martin F."/>
            <person name="Kauserud H."/>
        </authorList>
    </citation>
    <scope>NUCLEOTIDE SEQUENCE</scope>
    <source>
        <strain evidence="2">CBHHK188m</strain>
    </source>
</reference>
<evidence type="ECO:0000313" key="3">
    <source>
        <dbReference type="Proteomes" id="UP001215280"/>
    </source>
</evidence>
<dbReference type="AlphaFoldDB" id="A0AAD7N1Z6"/>
<evidence type="ECO:0000256" key="1">
    <source>
        <dbReference type="SAM" id="Phobius"/>
    </source>
</evidence>
<sequence>MGRCTQRSTAKNQRIRRRNPAGAACFSAFFQRGCFLSLFIAISVWVFVPFLVCVGVGIFRVLSVAGWGGCGLFLCGARPPLYCRCSPRGIPQLQVFSSQMLRGCLHYINSSTFM</sequence>
<dbReference type="EMBL" id="JARJLG010000119">
    <property type="protein sequence ID" value="KAJ7742163.1"/>
    <property type="molecule type" value="Genomic_DNA"/>
</dbReference>
<feature type="transmembrane region" description="Helical" evidence="1">
    <location>
        <begin position="21"/>
        <end position="42"/>
    </location>
</feature>
<feature type="transmembrane region" description="Helical" evidence="1">
    <location>
        <begin position="48"/>
        <end position="74"/>
    </location>
</feature>
<accession>A0AAD7N1Z6</accession>
<gene>
    <name evidence="2" type="ORF">DFH07DRAFT_44684</name>
</gene>
<name>A0AAD7N1Z6_9AGAR</name>
<keyword evidence="1" id="KW-0812">Transmembrane</keyword>
<keyword evidence="1" id="KW-0472">Membrane</keyword>